<dbReference type="Proteomes" id="UP001652626">
    <property type="component" value="Chromosome 16"/>
</dbReference>
<dbReference type="RefSeq" id="XP_026499149.2">
    <property type="nucleotide sequence ID" value="XM_026643364.2"/>
</dbReference>
<gene>
    <name evidence="7" type="primary">LOC113402970</name>
</gene>
<dbReference type="PANTHER" id="PTHR46156">
    <property type="entry name" value="CCCH ZINGC FINGER"/>
    <property type="match status" value="1"/>
</dbReference>
<feature type="zinc finger region" description="C3H1-type" evidence="4">
    <location>
        <begin position="364"/>
        <end position="390"/>
    </location>
</feature>
<evidence type="ECO:0000256" key="2">
    <source>
        <dbReference type="ARBA" id="ARBA00022771"/>
    </source>
</evidence>
<evidence type="ECO:0000259" key="5">
    <source>
        <dbReference type="PROSITE" id="PS50103"/>
    </source>
</evidence>
<keyword evidence="3 4" id="KW-0862">Zinc</keyword>
<evidence type="ECO:0000256" key="3">
    <source>
        <dbReference type="ARBA" id="ARBA00022833"/>
    </source>
</evidence>
<dbReference type="InterPro" id="IPR036855">
    <property type="entry name" value="Znf_CCCH_sf"/>
</dbReference>
<keyword evidence="1 4" id="KW-0479">Metal-binding</keyword>
<protein>
    <submittedName>
        <fullName evidence="7">Zinc finger CCCH domain-containing protein 3-like isoform X1</fullName>
    </submittedName>
</protein>
<dbReference type="PROSITE" id="PS50103">
    <property type="entry name" value="ZF_C3H1"/>
    <property type="match status" value="3"/>
</dbReference>
<dbReference type="SMART" id="SM00356">
    <property type="entry name" value="ZnF_C3H1"/>
    <property type="match status" value="4"/>
</dbReference>
<proteinExistence type="predicted"/>
<accession>A0A8B8IPV3</accession>
<feature type="zinc finger region" description="C3H1-type" evidence="4">
    <location>
        <begin position="308"/>
        <end position="338"/>
    </location>
</feature>
<dbReference type="Pfam" id="PF00642">
    <property type="entry name" value="zf-CCCH"/>
    <property type="match status" value="1"/>
</dbReference>
<evidence type="ECO:0000313" key="6">
    <source>
        <dbReference type="Proteomes" id="UP001652626"/>
    </source>
</evidence>
<organism evidence="6 7">
    <name type="scientific">Vanessa tameamea</name>
    <name type="common">Kamehameha butterfly</name>
    <dbReference type="NCBI Taxonomy" id="334116"/>
    <lineage>
        <taxon>Eukaryota</taxon>
        <taxon>Metazoa</taxon>
        <taxon>Ecdysozoa</taxon>
        <taxon>Arthropoda</taxon>
        <taxon>Hexapoda</taxon>
        <taxon>Insecta</taxon>
        <taxon>Pterygota</taxon>
        <taxon>Neoptera</taxon>
        <taxon>Endopterygota</taxon>
        <taxon>Lepidoptera</taxon>
        <taxon>Glossata</taxon>
        <taxon>Ditrysia</taxon>
        <taxon>Papilionoidea</taxon>
        <taxon>Nymphalidae</taxon>
        <taxon>Nymphalinae</taxon>
        <taxon>Vanessa</taxon>
    </lineage>
</organism>
<feature type="domain" description="C3H1-type" evidence="5">
    <location>
        <begin position="308"/>
        <end position="338"/>
    </location>
</feature>
<dbReference type="GO" id="GO:0005634">
    <property type="term" value="C:nucleus"/>
    <property type="evidence" value="ECO:0007669"/>
    <property type="project" value="TreeGrafter"/>
</dbReference>
<dbReference type="AlphaFoldDB" id="A0A8B8IPV3"/>
<keyword evidence="2 4" id="KW-0863">Zinc-finger</keyword>
<feature type="domain" description="C3H1-type" evidence="5">
    <location>
        <begin position="364"/>
        <end position="390"/>
    </location>
</feature>
<dbReference type="Gene3D" id="4.10.1000.10">
    <property type="entry name" value="Zinc finger, CCCH-type"/>
    <property type="match status" value="1"/>
</dbReference>
<dbReference type="PANTHER" id="PTHR46156:SF1">
    <property type="entry name" value="ZINC FINGER CCCH DOMAIN-CONTAINING PROTEIN 3"/>
    <property type="match status" value="1"/>
</dbReference>
<reference evidence="7" key="1">
    <citation type="submission" date="2025-08" db="UniProtKB">
        <authorList>
            <consortium name="RefSeq"/>
        </authorList>
    </citation>
    <scope>IDENTIFICATION</scope>
    <source>
        <tissue evidence="7">Whole body</tissue>
    </source>
</reference>
<name>A0A8B8IPV3_VANTA</name>
<sequence length="512" mass="59393">MDRNPNKVYINPNFQRTPPKNTWSFQHPDNTYLYKYGSQLQNVEAVNRFSMEKISNRKIYVNPNFKQMKQEQPIPTELKGHENVKNYPVLISKSKYSLVNKADESNNYTEGIPQNHSINTKNKTNILQNQNTCIEKVLNKKCTNGVPVIKSRYTIIRKNQEPSENHVEVIQQNFKQDSIPSLVVTNKNLSLEICHLYANNVAPKMQENVLKNKPFENITKIKLSKYKTIPATYLKKNISSRNDFNSTSLISQSHTNDEFSFNINTYKLTRSSSKSNNEGNPLKTNVKTSKKSLWPSQSKIKLLKANFKVNNIPCRLFIKYGKCLRKDYGNCEYVHDKKHVSLCRKFLKGICHDSDCALSHELTANKMPTCYFYLKGICTKENCPYLHIKLNEKIKICHSFLRGYCENGDTCQFRHVKVNQCKKSNMYNLNTCNKYKNLPSKSTKLKITKTKCSIKKKDLTQLDNKKNVKLCDKKDADVDCRYYKEMVTNEDSCKNIKPTRCKIGTLPSFIQL</sequence>
<evidence type="ECO:0000256" key="4">
    <source>
        <dbReference type="PROSITE-ProRule" id="PRU00723"/>
    </source>
</evidence>
<dbReference type="OrthoDB" id="3247158at2759"/>
<feature type="zinc finger region" description="C3H1-type" evidence="4">
    <location>
        <begin position="391"/>
        <end position="418"/>
    </location>
</feature>
<dbReference type="SUPFAM" id="SSF90229">
    <property type="entry name" value="CCCH zinc finger"/>
    <property type="match status" value="1"/>
</dbReference>
<feature type="domain" description="C3H1-type" evidence="5">
    <location>
        <begin position="391"/>
        <end position="418"/>
    </location>
</feature>
<dbReference type="GeneID" id="113402970"/>
<evidence type="ECO:0000313" key="7">
    <source>
        <dbReference type="RefSeq" id="XP_026499149.2"/>
    </source>
</evidence>
<dbReference type="InterPro" id="IPR000571">
    <property type="entry name" value="Znf_CCCH"/>
</dbReference>
<dbReference type="GO" id="GO:0008270">
    <property type="term" value="F:zinc ion binding"/>
    <property type="evidence" value="ECO:0007669"/>
    <property type="project" value="UniProtKB-KW"/>
</dbReference>
<evidence type="ECO:0000256" key="1">
    <source>
        <dbReference type="ARBA" id="ARBA00022723"/>
    </source>
</evidence>
<keyword evidence="6" id="KW-1185">Reference proteome</keyword>